<dbReference type="Proteomes" id="UP001595900">
    <property type="component" value="Unassembled WGS sequence"/>
</dbReference>
<protein>
    <submittedName>
        <fullName evidence="1">Aminoglycoside phosphotransferase family protein</fullName>
    </submittedName>
</protein>
<dbReference type="Pfam" id="PF04655">
    <property type="entry name" value="APH_6_hur"/>
    <property type="match status" value="1"/>
</dbReference>
<dbReference type="RefSeq" id="WP_390228285.1">
    <property type="nucleotide sequence ID" value="NZ_JBHSCN010000005.1"/>
</dbReference>
<evidence type="ECO:0000313" key="2">
    <source>
        <dbReference type="Proteomes" id="UP001595900"/>
    </source>
</evidence>
<dbReference type="InterPro" id="IPR006748">
    <property type="entry name" value="NH2Glyco/OHUrea_AB-resist_kin"/>
</dbReference>
<gene>
    <name evidence="1" type="ORF">ACFOYW_07790</name>
</gene>
<dbReference type="EMBL" id="JBHSCN010000005">
    <property type="protein sequence ID" value="MFC4243273.1"/>
    <property type="molecule type" value="Genomic_DNA"/>
</dbReference>
<proteinExistence type="predicted"/>
<evidence type="ECO:0000313" key="1">
    <source>
        <dbReference type="EMBL" id="MFC4243273.1"/>
    </source>
</evidence>
<accession>A0ABV8Q6I6</accession>
<comment type="caution">
    <text evidence="1">The sequence shown here is derived from an EMBL/GenBank/DDBJ whole genome shotgun (WGS) entry which is preliminary data.</text>
</comment>
<keyword evidence="2" id="KW-1185">Reference proteome</keyword>
<reference evidence="2" key="1">
    <citation type="journal article" date="2019" name="Int. J. Syst. Evol. Microbiol.">
        <title>The Global Catalogue of Microorganisms (GCM) 10K type strain sequencing project: providing services to taxonomists for standard genome sequencing and annotation.</title>
        <authorList>
            <consortium name="The Broad Institute Genomics Platform"/>
            <consortium name="The Broad Institute Genome Sequencing Center for Infectious Disease"/>
            <person name="Wu L."/>
            <person name="Ma J."/>
        </authorList>
    </citation>
    <scope>NUCLEOTIDE SEQUENCE [LARGE SCALE GENOMIC DNA]</scope>
    <source>
        <strain evidence="2">CGMCC 1.10363</strain>
    </source>
</reference>
<dbReference type="SUPFAM" id="SSF56112">
    <property type="entry name" value="Protein kinase-like (PK-like)"/>
    <property type="match status" value="1"/>
</dbReference>
<sequence length="250" mass="27533">MNDSDPTAAYLEAWRLTPEAQTVSTRTGEVTFVRTDDGRAAVLKIALVPEEQRGNALMDWWDSTASAHSLAQLGPAVLLERACGPGSLLAIARDDDDAATRVLAETARHLHVAPDRTVQLVPLRKWFADLLEASDQRYADARAIALRLLDDPVDEVVLHGDVHHENVLDFGAAGAPVWKAIDPKALVGESGFDYANLLCNPYETFEANHEHERLERRIGVVASVTGYTTERLRDWHTVWHALSEIWGGAA</sequence>
<name>A0ABV8Q6I6_9MICO</name>
<dbReference type="InterPro" id="IPR011009">
    <property type="entry name" value="Kinase-like_dom_sf"/>
</dbReference>
<organism evidence="1 2">
    <name type="scientific">Gryllotalpicola reticulitermitis</name>
    <dbReference type="NCBI Taxonomy" id="1184153"/>
    <lineage>
        <taxon>Bacteria</taxon>
        <taxon>Bacillati</taxon>
        <taxon>Actinomycetota</taxon>
        <taxon>Actinomycetes</taxon>
        <taxon>Micrococcales</taxon>
        <taxon>Microbacteriaceae</taxon>
        <taxon>Gryllotalpicola</taxon>
    </lineage>
</organism>